<dbReference type="EMBL" id="LR796158">
    <property type="protein sequence ID" value="CAB4122051.1"/>
    <property type="molecule type" value="Genomic_DNA"/>
</dbReference>
<sequence>MSKEHLIPFVKGKSGNPNGRPKKYVSLLIEQGYKLSEVNDTVQNLMAMTESQLKSIVDDAQATALERTICRAILNSMKKGSLYSIETLLTRVYGKPKEQMDIKSDNKIEVIFVDGKTIL</sequence>
<feature type="domain" description="DUF5681" evidence="1">
    <location>
        <begin position="9"/>
        <end position="95"/>
    </location>
</feature>
<gene>
    <name evidence="2" type="ORF">UFOVP19_45</name>
</gene>
<evidence type="ECO:0000313" key="2">
    <source>
        <dbReference type="EMBL" id="CAB4122051.1"/>
    </source>
</evidence>
<accession>A0A6J5KK58</accession>
<dbReference type="InterPro" id="IPR043736">
    <property type="entry name" value="DUF5681"/>
</dbReference>
<reference evidence="2" key="1">
    <citation type="submission" date="2020-04" db="EMBL/GenBank/DDBJ databases">
        <authorList>
            <person name="Chiriac C."/>
            <person name="Salcher M."/>
            <person name="Ghai R."/>
            <person name="Kavagutti S V."/>
        </authorList>
    </citation>
    <scope>NUCLEOTIDE SEQUENCE</scope>
</reference>
<organism evidence="2">
    <name type="scientific">uncultured Caudovirales phage</name>
    <dbReference type="NCBI Taxonomy" id="2100421"/>
    <lineage>
        <taxon>Viruses</taxon>
        <taxon>Duplodnaviria</taxon>
        <taxon>Heunggongvirae</taxon>
        <taxon>Uroviricota</taxon>
        <taxon>Caudoviricetes</taxon>
        <taxon>Peduoviridae</taxon>
        <taxon>Maltschvirus</taxon>
        <taxon>Maltschvirus maltsch</taxon>
    </lineage>
</organism>
<protein>
    <recommendedName>
        <fullName evidence="1">DUF5681 domain-containing protein</fullName>
    </recommendedName>
</protein>
<proteinExistence type="predicted"/>
<name>A0A6J5KK58_9CAUD</name>
<dbReference type="Pfam" id="PF18932">
    <property type="entry name" value="DUF5681"/>
    <property type="match status" value="1"/>
</dbReference>
<evidence type="ECO:0000259" key="1">
    <source>
        <dbReference type="Pfam" id="PF18932"/>
    </source>
</evidence>